<dbReference type="InterPro" id="IPR003593">
    <property type="entry name" value="AAA+_ATPase"/>
</dbReference>
<evidence type="ECO:0000256" key="10">
    <source>
        <dbReference type="SAM" id="Phobius"/>
    </source>
</evidence>
<dbReference type="PROSITE" id="PS50893">
    <property type="entry name" value="ABC_TRANSPORTER_2"/>
    <property type="match status" value="1"/>
</dbReference>
<evidence type="ECO:0000259" key="11">
    <source>
        <dbReference type="PROSITE" id="PS50893"/>
    </source>
</evidence>
<comment type="caution">
    <text evidence="12">The sequence shown here is derived from an EMBL/GenBank/DDBJ whole genome shotgun (WGS) entry which is preliminary data.</text>
</comment>
<dbReference type="Gene3D" id="3.40.50.300">
    <property type="entry name" value="P-loop containing nucleotide triphosphate hydrolases"/>
    <property type="match status" value="1"/>
</dbReference>
<protein>
    <recommendedName>
        <fullName evidence="11">ABC transporter domain-containing protein</fullName>
    </recommendedName>
</protein>
<feature type="transmembrane region" description="Helical" evidence="10">
    <location>
        <begin position="484"/>
        <end position="506"/>
    </location>
</feature>
<dbReference type="PROSITE" id="PS00211">
    <property type="entry name" value="ABC_TRANSPORTER_1"/>
    <property type="match status" value="1"/>
</dbReference>
<feature type="domain" description="ABC transporter" evidence="11">
    <location>
        <begin position="43"/>
        <end position="287"/>
    </location>
</feature>
<feature type="region of interest" description="Disordered" evidence="9">
    <location>
        <begin position="1"/>
        <end position="20"/>
    </location>
</feature>
<dbReference type="SMART" id="SM00382">
    <property type="entry name" value="AAA"/>
    <property type="match status" value="1"/>
</dbReference>
<dbReference type="InterPro" id="IPR017871">
    <property type="entry name" value="ABC_transporter-like_CS"/>
</dbReference>
<keyword evidence="6" id="KW-0067">ATP-binding</keyword>
<evidence type="ECO:0000313" key="13">
    <source>
        <dbReference type="Proteomes" id="UP001341245"/>
    </source>
</evidence>
<dbReference type="EMBL" id="JASGXD010000027">
    <property type="protein sequence ID" value="KAK5999330.1"/>
    <property type="molecule type" value="Genomic_DNA"/>
</dbReference>
<organism evidence="12 13">
    <name type="scientific">Aureobasidium pullulans</name>
    <name type="common">Black yeast</name>
    <name type="synonym">Pullularia pullulans</name>
    <dbReference type="NCBI Taxonomy" id="5580"/>
    <lineage>
        <taxon>Eukaryota</taxon>
        <taxon>Fungi</taxon>
        <taxon>Dikarya</taxon>
        <taxon>Ascomycota</taxon>
        <taxon>Pezizomycotina</taxon>
        <taxon>Dothideomycetes</taxon>
        <taxon>Dothideomycetidae</taxon>
        <taxon>Dothideales</taxon>
        <taxon>Saccotheciaceae</taxon>
        <taxon>Aureobasidium</taxon>
    </lineage>
</organism>
<dbReference type="Pfam" id="PF00005">
    <property type="entry name" value="ABC_tran"/>
    <property type="match status" value="1"/>
</dbReference>
<feature type="transmembrane region" description="Helical" evidence="10">
    <location>
        <begin position="612"/>
        <end position="633"/>
    </location>
</feature>
<evidence type="ECO:0000256" key="6">
    <source>
        <dbReference type="ARBA" id="ARBA00022840"/>
    </source>
</evidence>
<reference evidence="12 13" key="1">
    <citation type="submission" date="2023-11" db="EMBL/GenBank/DDBJ databases">
        <title>Draft genome sequence and annotation of the polyextremotolerant black yeast-like fungus Aureobasidium pullulans NRRL 62042.</title>
        <authorList>
            <person name="Dielentheis-Frenken M.R.E."/>
            <person name="Wibberg D."/>
            <person name="Blank L.M."/>
            <person name="Tiso T."/>
        </authorList>
    </citation>
    <scope>NUCLEOTIDE SEQUENCE [LARGE SCALE GENOMIC DNA]</scope>
    <source>
        <strain evidence="12 13">NRRL 62042</strain>
    </source>
</reference>
<comment type="similarity">
    <text evidence="2">Belongs to the ABC transporter superfamily. ABCG family. Eye pigment precursor importer (TC 3.A.1.204) subfamily.</text>
</comment>
<dbReference type="InterPro" id="IPR013525">
    <property type="entry name" value="ABC2_TM"/>
</dbReference>
<feature type="transmembrane region" description="Helical" evidence="10">
    <location>
        <begin position="446"/>
        <end position="472"/>
    </location>
</feature>
<evidence type="ECO:0000256" key="5">
    <source>
        <dbReference type="ARBA" id="ARBA00022741"/>
    </source>
</evidence>
<dbReference type="InterPro" id="IPR027417">
    <property type="entry name" value="P-loop_NTPase"/>
</dbReference>
<keyword evidence="4 10" id="KW-0812">Transmembrane</keyword>
<evidence type="ECO:0000256" key="7">
    <source>
        <dbReference type="ARBA" id="ARBA00022989"/>
    </source>
</evidence>
<feature type="compositionally biased region" description="Polar residues" evidence="9">
    <location>
        <begin position="1"/>
        <end position="12"/>
    </location>
</feature>
<keyword evidence="7 10" id="KW-1133">Transmembrane helix</keyword>
<name>A0ABR0T5K8_AURPU</name>
<keyword evidence="5" id="KW-0547">Nucleotide-binding</keyword>
<evidence type="ECO:0000256" key="4">
    <source>
        <dbReference type="ARBA" id="ARBA00022692"/>
    </source>
</evidence>
<dbReference type="InterPro" id="IPR003439">
    <property type="entry name" value="ABC_transporter-like_ATP-bd"/>
</dbReference>
<evidence type="ECO:0000256" key="8">
    <source>
        <dbReference type="ARBA" id="ARBA00023136"/>
    </source>
</evidence>
<dbReference type="InterPro" id="IPR052215">
    <property type="entry name" value="Plant_ABCG"/>
</dbReference>
<evidence type="ECO:0000256" key="9">
    <source>
        <dbReference type="SAM" id="MobiDB-lite"/>
    </source>
</evidence>
<evidence type="ECO:0000256" key="3">
    <source>
        <dbReference type="ARBA" id="ARBA00022448"/>
    </source>
</evidence>
<keyword evidence="13" id="KW-1185">Reference proteome</keyword>
<accession>A0ABR0T5K8</accession>
<keyword evidence="3" id="KW-0813">Transport</keyword>
<feature type="transmembrane region" description="Helical" evidence="10">
    <location>
        <begin position="406"/>
        <end position="425"/>
    </location>
</feature>
<gene>
    <name evidence="12" type="ORF">QM012_005605</name>
</gene>
<evidence type="ECO:0000256" key="1">
    <source>
        <dbReference type="ARBA" id="ARBA00004141"/>
    </source>
</evidence>
<dbReference type="PANTHER" id="PTHR48042">
    <property type="entry name" value="ABC TRANSPORTER G FAMILY MEMBER 11"/>
    <property type="match status" value="1"/>
</dbReference>
<dbReference type="SUPFAM" id="SSF52540">
    <property type="entry name" value="P-loop containing nucleoside triphosphate hydrolases"/>
    <property type="match status" value="1"/>
</dbReference>
<feature type="transmembrane region" description="Helical" evidence="10">
    <location>
        <begin position="375"/>
        <end position="394"/>
    </location>
</feature>
<comment type="subcellular location">
    <subcellularLocation>
        <location evidence="1">Membrane</location>
        <topology evidence="1">Multi-pass membrane protein</topology>
    </subcellularLocation>
</comment>
<dbReference type="Pfam" id="PF01061">
    <property type="entry name" value="ABC2_membrane"/>
    <property type="match status" value="1"/>
</dbReference>
<dbReference type="Proteomes" id="UP001341245">
    <property type="component" value="Unassembled WGS sequence"/>
</dbReference>
<evidence type="ECO:0000313" key="12">
    <source>
        <dbReference type="EMBL" id="KAK5999330.1"/>
    </source>
</evidence>
<dbReference type="PANTHER" id="PTHR48042:SF11">
    <property type="entry name" value="ABC TRANSPORTER G FAMILY MEMBER 11"/>
    <property type="match status" value="1"/>
</dbReference>
<evidence type="ECO:0000256" key="2">
    <source>
        <dbReference type="ARBA" id="ARBA00005814"/>
    </source>
</evidence>
<keyword evidence="8 10" id="KW-0472">Membrane</keyword>
<proteinExistence type="inferred from homology"/>
<sequence length="638" mass="70871">MSSRLSLNNTNKSPSVSPPLNVSSLNLEAGHSVLFENKTISKLQWTNISVSVRARKNHERAQLLKSCSAQVVAGNLLALMGPSGSGKTTLLNVLAGRSHITFKGTIEVNDQEVSGTMIRRISSFVQQADTHLGGLTVEESIYFTSCLANPSMTKDEMKLRNDEVIEALGLRAQLKTLVSSPFRKSLSGGQMRRLSLATALITGPKILLLDEPTSGLDSAASFEVMSFISRFAKRYGLIVIASIHQPSTSTLELFDSVMLISGGQTCYFGPRTNLVPYFSRSHLIPLYCNPAEFLLELVNIDFCSDGKKAQEVEAIVREWQILADREVVSHTDRRRGLTLPFAKTNKVSTSYAFWILLRRNVVKSYRDPLVYGSRAAMNIALAFVIGTVWLRLPYEQSSIQPTINCLFFSSAFMGLMAVAYAPAIIEDIKLLQTEHANRLYTPLPFMIANLAIGVPWLVMVALSFSIATYWLTGLFNDSAAFGVFTMWLFVDLLAAESMIVLVAAIVPHFITALALASFANGLWLAVGGFLVPKNILNVFWRYAFHYIDFQTYVFQGMMVNQFRKSIYRCSDLKDGQHFCMFPSDLAAEGKIEGTAILDAYGYDYGPNTWAKWLGLSLAIVLMHRVVGLGMLYWRVRQL</sequence>